<accession>A0A067QEU8</accession>
<keyword evidence="2" id="KW-1185">Reference proteome</keyword>
<gene>
    <name evidence="1" type="ORF">JAAARDRAFT_529524</name>
</gene>
<evidence type="ECO:0000313" key="1">
    <source>
        <dbReference type="EMBL" id="KDQ62022.1"/>
    </source>
</evidence>
<name>A0A067QEU8_9AGAM</name>
<reference evidence="2" key="1">
    <citation type="journal article" date="2014" name="Proc. Natl. Acad. Sci. U.S.A.">
        <title>Extensive sampling of basidiomycete genomes demonstrates inadequacy of the white-rot/brown-rot paradigm for wood decay fungi.</title>
        <authorList>
            <person name="Riley R."/>
            <person name="Salamov A.A."/>
            <person name="Brown D.W."/>
            <person name="Nagy L.G."/>
            <person name="Floudas D."/>
            <person name="Held B.W."/>
            <person name="Levasseur A."/>
            <person name="Lombard V."/>
            <person name="Morin E."/>
            <person name="Otillar R."/>
            <person name="Lindquist E.A."/>
            <person name="Sun H."/>
            <person name="LaButti K.M."/>
            <person name="Schmutz J."/>
            <person name="Jabbour D."/>
            <person name="Luo H."/>
            <person name="Baker S.E."/>
            <person name="Pisabarro A.G."/>
            <person name="Walton J.D."/>
            <person name="Blanchette R.A."/>
            <person name="Henrissat B."/>
            <person name="Martin F."/>
            <person name="Cullen D."/>
            <person name="Hibbett D.S."/>
            <person name="Grigoriev I.V."/>
        </authorList>
    </citation>
    <scope>NUCLEOTIDE SEQUENCE [LARGE SCALE GENOMIC DNA]</scope>
    <source>
        <strain evidence="2">MUCL 33604</strain>
    </source>
</reference>
<dbReference type="Proteomes" id="UP000027265">
    <property type="component" value="Unassembled WGS sequence"/>
</dbReference>
<protein>
    <submittedName>
        <fullName evidence="1">Uncharacterized protein</fullName>
    </submittedName>
</protein>
<dbReference type="HOGENOM" id="CLU_1949128_0_0_1"/>
<dbReference type="InParanoid" id="A0A067QEU8"/>
<dbReference type="EMBL" id="KL197712">
    <property type="protein sequence ID" value="KDQ62022.1"/>
    <property type="molecule type" value="Genomic_DNA"/>
</dbReference>
<dbReference type="AlphaFoldDB" id="A0A067QEU8"/>
<evidence type="ECO:0000313" key="2">
    <source>
        <dbReference type="Proteomes" id="UP000027265"/>
    </source>
</evidence>
<proteinExistence type="predicted"/>
<sequence>MPSCYLNRSSRHRRTWSMSSDQILAHPSFVPSSSSSSGIMTFFHDPATFLPSSFSHSSTRPSHHFILATFPSTSHQTFILKPTVHPRLPSHEMSTLPSWPTLRRRDELGMNDGVFRYRAHTNANLLVDL</sequence>
<organism evidence="1 2">
    <name type="scientific">Jaapia argillacea MUCL 33604</name>
    <dbReference type="NCBI Taxonomy" id="933084"/>
    <lineage>
        <taxon>Eukaryota</taxon>
        <taxon>Fungi</taxon>
        <taxon>Dikarya</taxon>
        <taxon>Basidiomycota</taxon>
        <taxon>Agaricomycotina</taxon>
        <taxon>Agaricomycetes</taxon>
        <taxon>Agaricomycetidae</taxon>
        <taxon>Jaapiales</taxon>
        <taxon>Jaapiaceae</taxon>
        <taxon>Jaapia</taxon>
    </lineage>
</organism>